<reference evidence="1 2" key="1">
    <citation type="submission" date="2019-06" db="EMBL/GenBank/DDBJ databases">
        <title>A chromosomal-level reference genome of Carpinus fangiana (Coryloideae, Betulaceae).</title>
        <authorList>
            <person name="Yang X."/>
            <person name="Wang Z."/>
            <person name="Zhang L."/>
            <person name="Hao G."/>
            <person name="Liu J."/>
            <person name="Yang Y."/>
        </authorList>
    </citation>
    <scope>NUCLEOTIDE SEQUENCE [LARGE SCALE GENOMIC DNA]</scope>
    <source>
        <strain evidence="1">Cfa_2016G</strain>
        <tissue evidence="1">Leaf</tissue>
    </source>
</reference>
<accession>A0A5N6QKC1</accession>
<gene>
    <name evidence="1" type="ORF">FH972_004197</name>
</gene>
<dbReference type="AlphaFoldDB" id="A0A5N6QKC1"/>
<dbReference type="Proteomes" id="UP000327013">
    <property type="component" value="Chromosome 1"/>
</dbReference>
<dbReference type="EMBL" id="CM017321">
    <property type="protein sequence ID" value="KAE7999802.1"/>
    <property type="molecule type" value="Genomic_DNA"/>
</dbReference>
<name>A0A5N6QKC1_9ROSI</name>
<organism evidence="1 2">
    <name type="scientific">Carpinus fangiana</name>
    <dbReference type="NCBI Taxonomy" id="176857"/>
    <lineage>
        <taxon>Eukaryota</taxon>
        <taxon>Viridiplantae</taxon>
        <taxon>Streptophyta</taxon>
        <taxon>Embryophyta</taxon>
        <taxon>Tracheophyta</taxon>
        <taxon>Spermatophyta</taxon>
        <taxon>Magnoliopsida</taxon>
        <taxon>eudicotyledons</taxon>
        <taxon>Gunneridae</taxon>
        <taxon>Pentapetalae</taxon>
        <taxon>rosids</taxon>
        <taxon>fabids</taxon>
        <taxon>Fagales</taxon>
        <taxon>Betulaceae</taxon>
        <taxon>Carpinus</taxon>
    </lineage>
</organism>
<keyword evidence="2" id="KW-1185">Reference proteome</keyword>
<proteinExistence type="predicted"/>
<evidence type="ECO:0000313" key="2">
    <source>
        <dbReference type="Proteomes" id="UP000327013"/>
    </source>
</evidence>
<sequence length="55" mass="6092">MAMGGADFAKLQMAIFIHYLVTQCRWKVIGGGEVIRNPGLVFPNGLQIEISEKDK</sequence>
<dbReference type="OrthoDB" id="2789670at2759"/>
<evidence type="ECO:0000313" key="1">
    <source>
        <dbReference type="EMBL" id="KAE7999802.1"/>
    </source>
</evidence>
<protein>
    <submittedName>
        <fullName evidence="1">Uncharacterized protein</fullName>
    </submittedName>
</protein>